<proteinExistence type="predicted"/>
<keyword evidence="2" id="KW-1185">Reference proteome</keyword>
<evidence type="ECO:0000313" key="2">
    <source>
        <dbReference type="Proteomes" id="UP001143856"/>
    </source>
</evidence>
<reference evidence="1" key="1">
    <citation type="submission" date="2022-10" db="EMBL/GenBank/DDBJ databases">
        <title>Genome Sequence of Xylaria curta.</title>
        <authorList>
            <person name="Buettner E."/>
        </authorList>
    </citation>
    <scope>NUCLEOTIDE SEQUENCE</scope>
    <source>
        <strain evidence="1">Babe10</strain>
    </source>
</reference>
<name>A0ACC1N585_9PEZI</name>
<gene>
    <name evidence="1" type="ORF">NUW58_g8774</name>
</gene>
<dbReference type="EMBL" id="JAPDGR010002818">
    <property type="protein sequence ID" value="KAJ2974074.1"/>
    <property type="molecule type" value="Genomic_DNA"/>
</dbReference>
<sequence length="66" mass="7304">MEKIKDIPGVIVQGRYDILCPPVTAWELHKAWPKSVLHWIGDAGHTANEPGTTAKLVQACDELAKR</sequence>
<accession>A0ACC1N585</accession>
<organism evidence="1 2">
    <name type="scientific">Xylaria curta</name>
    <dbReference type="NCBI Taxonomy" id="42375"/>
    <lineage>
        <taxon>Eukaryota</taxon>
        <taxon>Fungi</taxon>
        <taxon>Dikarya</taxon>
        <taxon>Ascomycota</taxon>
        <taxon>Pezizomycotina</taxon>
        <taxon>Sordariomycetes</taxon>
        <taxon>Xylariomycetidae</taxon>
        <taxon>Xylariales</taxon>
        <taxon>Xylariaceae</taxon>
        <taxon>Xylaria</taxon>
    </lineage>
</organism>
<protein>
    <submittedName>
        <fullName evidence="1">Uncharacterized protein</fullName>
    </submittedName>
</protein>
<evidence type="ECO:0000313" key="1">
    <source>
        <dbReference type="EMBL" id="KAJ2974074.1"/>
    </source>
</evidence>
<comment type="caution">
    <text evidence="1">The sequence shown here is derived from an EMBL/GenBank/DDBJ whole genome shotgun (WGS) entry which is preliminary data.</text>
</comment>
<dbReference type="Proteomes" id="UP001143856">
    <property type="component" value="Unassembled WGS sequence"/>
</dbReference>